<keyword evidence="3" id="KW-1185">Reference proteome</keyword>
<accession>M5FT12</accession>
<dbReference type="GeneID" id="63688775"/>
<sequence>MVHRSSFILPHPHLQLFPLPNLPKLPPKTQNRHKQRHRHRHRQRQRHTLLPNT</sequence>
<dbReference type="AlphaFoldDB" id="M5FT12"/>
<feature type="compositionally biased region" description="Basic residues" evidence="1">
    <location>
        <begin position="30"/>
        <end position="47"/>
    </location>
</feature>
<name>M5FT12_DACPD</name>
<evidence type="ECO:0000313" key="3">
    <source>
        <dbReference type="Proteomes" id="UP000030653"/>
    </source>
</evidence>
<dbReference type="HOGENOM" id="CLU_3074183_0_0_1"/>
<dbReference type="RefSeq" id="XP_040625387.1">
    <property type="nucleotide sequence ID" value="XM_040773713.1"/>
</dbReference>
<dbReference type="Proteomes" id="UP000030653">
    <property type="component" value="Unassembled WGS sequence"/>
</dbReference>
<reference evidence="2 3" key="1">
    <citation type="journal article" date="2012" name="Science">
        <title>The Paleozoic origin of enzymatic lignin decomposition reconstructed from 31 fungal genomes.</title>
        <authorList>
            <person name="Floudas D."/>
            <person name="Binder M."/>
            <person name="Riley R."/>
            <person name="Barry K."/>
            <person name="Blanchette R.A."/>
            <person name="Henrissat B."/>
            <person name="Martinez A.T."/>
            <person name="Otillar R."/>
            <person name="Spatafora J.W."/>
            <person name="Yadav J.S."/>
            <person name="Aerts A."/>
            <person name="Benoit I."/>
            <person name="Boyd A."/>
            <person name="Carlson A."/>
            <person name="Copeland A."/>
            <person name="Coutinho P.M."/>
            <person name="de Vries R.P."/>
            <person name="Ferreira P."/>
            <person name="Findley K."/>
            <person name="Foster B."/>
            <person name="Gaskell J."/>
            <person name="Glotzer D."/>
            <person name="Gorecki P."/>
            <person name="Heitman J."/>
            <person name="Hesse C."/>
            <person name="Hori C."/>
            <person name="Igarashi K."/>
            <person name="Jurgens J.A."/>
            <person name="Kallen N."/>
            <person name="Kersten P."/>
            <person name="Kohler A."/>
            <person name="Kuees U."/>
            <person name="Kumar T.K.A."/>
            <person name="Kuo A."/>
            <person name="LaButti K."/>
            <person name="Larrondo L.F."/>
            <person name="Lindquist E."/>
            <person name="Ling A."/>
            <person name="Lombard V."/>
            <person name="Lucas S."/>
            <person name="Lundell T."/>
            <person name="Martin R."/>
            <person name="McLaughlin D.J."/>
            <person name="Morgenstern I."/>
            <person name="Morin E."/>
            <person name="Murat C."/>
            <person name="Nagy L.G."/>
            <person name="Nolan M."/>
            <person name="Ohm R.A."/>
            <person name="Patyshakuliyeva A."/>
            <person name="Rokas A."/>
            <person name="Ruiz-Duenas F.J."/>
            <person name="Sabat G."/>
            <person name="Salamov A."/>
            <person name="Samejima M."/>
            <person name="Schmutz J."/>
            <person name="Slot J.C."/>
            <person name="St John F."/>
            <person name="Stenlid J."/>
            <person name="Sun H."/>
            <person name="Sun S."/>
            <person name="Syed K."/>
            <person name="Tsang A."/>
            <person name="Wiebenga A."/>
            <person name="Young D."/>
            <person name="Pisabarro A."/>
            <person name="Eastwood D.C."/>
            <person name="Martin F."/>
            <person name="Cullen D."/>
            <person name="Grigoriev I.V."/>
            <person name="Hibbett D.S."/>
        </authorList>
    </citation>
    <scope>NUCLEOTIDE SEQUENCE [LARGE SCALE GENOMIC DNA]</scope>
    <source>
        <strain evidence="2 3">DJM-731 SS1</strain>
    </source>
</reference>
<feature type="region of interest" description="Disordered" evidence="1">
    <location>
        <begin position="1"/>
        <end position="53"/>
    </location>
</feature>
<feature type="compositionally biased region" description="Low complexity" evidence="1">
    <location>
        <begin position="9"/>
        <end position="19"/>
    </location>
</feature>
<evidence type="ECO:0000256" key="1">
    <source>
        <dbReference type="SAM" id="MobiDB-lite"/>
    </source>
</evidence>
<gene>
    <name evidence="2" type="ORF">DACRYDRAFT_24527</name>
</gene>
<protein>
    <submittedName>
        <fullName evidence="2">Uncharacterized protein</fullName>
    </submittedName>
</protein>
<feature type="non-terminal residue" evidence="2">
    <location>
        <position position="53"/>
    </location>
</feature>
<organism evidence="2 3">
    <name type="scientific">Dacryopinax primogenitus (strain DJM 731)</name>
    <name type="common">Brown rot fungus</name>
    <dbReference type="NCBI Taxonomy" id="1858805"/>
    <lineage>
        <taxon>Eukaryota</taxon>
        <taxon>Fungi</taxon>
        <taxon>Dikarya</taxon>
        <taxon>Basidiomycota</taxon>
        <taxon>Agaricomycotina</taxon>
        <taxon>Dacrymycetes</taxon>
        <taxon>Dacrymycetales</taxon>
        <taxon>Dacrymycetaceae</taxon>
        <taxon>Dacryopinax</taxon>
    </lineage>
</organism>
<evidence type="ECO:0000313" key="2">
    <source>
        <dbReference type="EMBL" id="EJT98489.1"/>
    </source>
</evidence>
<proteinExistence type="predicted"/>
<dbReference type="EMBL" id="JH795873">
    <property type="protein sequence ID" value="EJT98489.1"/>
    <property type="molecule type" value="Genomic_DNA"/>
</dbReference>